<evidence type="ECO:0000256" key="9">
    <source>
        <dbReference type="ARBA" id="ARBA00022989"/>
    </source>
</evidence>
<keyword evidence="13" id="KW-1185">Reference proteome</keyword>
<evidence type="ECO:0000256" key="8">
    <source>
        <dbReference type="ARBA" id="ARBA00022824"/>
    </source>
</evidence>
<keyword evidence="6" id="KW-0812">Transmembrane</keyword>
<evidence type="ECO:0000313" key="12">
    <source>
        <dbReference type="EMBL" id="PFX18961.1"/>
    </source>
</evidence>
<protein>
    <recommendedName>
        <fullName evidence="5 11">Dolichyl-diphosphooligosaccharide--protein glycosyltransferase subunit 1</fullName>
    </recommendedName>
</protein>
<keyword evidence="12" id="KW-0808">Transferase</keyword>
<dbReference type="PANTHER" id="PTHR21049">
    <property type="entry name" value="RIBOPHORIN I"/>
    <property type="match status" value="1"/>
</dbReference>
<feature type="chain" id="PRO_5011817278" description="Dolichyl-diphosphooligosaccharide--protein glycosyltransferase subunit 1" evidence="11">
    <location>
        <begin position="23"/>
        <end position="900"/>
    </location>
</feature>
<comment type="pathway">
    <text evidence="3 11">Protein modification; protein glycosylation.</text>
</comment>
<dbReference type="Proteomes" id="UP000225706">
    <property type="component" value="Unassembled WGS sequence"/>
</dbReference>
<evidence type="ECO:0000256" key="10">
    <source>
        <dbReference type="ARBA" id="ARBA00023136"/>
    </source>
</evidence>
<comment type="subunit">
    <text evidence="11">Component of the oligosaccharyltransferase (OST) complex.</text>
</comment>
<dbReference type="Pfam" id="PF04597">
    <property type="entry name" value="Ribophorin_I"/>
    <property type="match status" value="1"/>
</dbReference>
<keyword evidence="8 11" id="KW-0256">Endoplasmic reticulum</keyword>
<organism evidence="12 13">
    <name type="scientific">Stylophora pistillata</name>
    <name type="common">Smooth cauliflower coral</name>
    <dbReference type="NCBI Taxonomy" id="50429"/>
    <lineage>
        <taxon>Eukaryota</taxon>
        <taxon>Metazoa</taxon>
        <taxon>Cnidaria</taxon>
        <taxon>Anthozoa</taxon>
        <taxon>Hexacorallia</taxon>
        <taxon>Scleractinia</taxon>
        <taxon>Astrocoeniina</taxon>
        <taxon>Pocilloporidae</taxon>
        <taxon>Stylophora</taxon>
    </lineage>
</organism>
<dbReference type="Gene3D" id="1.25.40.490">
    <property type="match status" value="1"/>
</dbReference>
<dbReference type="InterPro" id="IPR039491">
    <property type="entry name" value="REX1-B"/>
</dbReference>
<gene>
    <name evidence="12" type="primary">RPN1</name>
    <name evidence="12" type="ORF">AWC38_SpisGene16646</name>
</gene>
<dbReference type="UniPathway" id="UPA00378"/>
<dbReference type="GO" id="GO:0016740">
    <property type="term" value="F:transferase activity"/>
    <property type="evidence" value="ECO:0007669"/>
    <property type="project" value="UniProtKB-KW"/>
</dbReference>
<evidence type="ECO:0000256" key="7">
    <source>
        <dbReference type="ARBA" id="ARBA00022729"/>
    </source>
</evidence>
<comment type="function">
    <text evidence="1 11">Subunit of the oligosaccharyl transferase (OST) complex that catalyzes the initial transfer of a defined glycan (Glc(3)Man(9)GlcNAc(2) in eukaryotes) from the lipid carrier dolichol-pyrophosphate to an asparagine residue within an Asn-X-Ser/Thr consensus motif in nascent polypeptide chains, the first step in protein N-glycosylation. N-glycosylation occurs cotranslationally and the complex associates with the Sec61 complex at the channel-forming translocon complex that mediates protein translocation across the endoplasmic reticulum (ER). All subunits are required for a maximal enzyme activity.</text>
</comment>
<name>A0A2B4RMX0_STYPI</name>
<keyword evidence="7 11" id="KW-0732">Signal</keyword>
<dbReference type="EMBL" id="LSMT01000383">
    <property type="protein sequence ID" value="PFX18961.1"/>
    <property type="molecule type" value="Genomic_DNA"/>
</dbReference>
<evidence type="ECO:0000256" key="11">
    <source>
        <dbReference type="RuleBase" id="RU361143"/>
    </source>
</evidence>
<dbReference type="OrthoDB" id="6429998at2759"/>
<evidence type="ECO:0000256" key="6">
    <source>
        <dbReference type="ARBA" id="ARBA00022692"/>
    </source>
</evidence>
<keyword evidence="10" id="KW-0472">Membrane</keyword>
<dbReference type="InterPro" id="IPR007676">
    <property type="entry name" value="Ribophorin_I"/>
</dbReference>
<reference evidence="13" key="1">
    <citation type="journal article" date="2017" name="bioRxiv">
        <title>Comparative analysis of the genomes of Stylophora pistillata and Acropora digitifera provides evidence for extensive differences between species of corals.</title>
        <authorList>
            <person name="Voolstra C.R."/>
            <person name="Li Y."/>
            <person name="Liew Y.J."/>
            <person name="Baumgarten S."/>
            <person name="Zoccola D."/>
            <person name="Flot J.-F."/>
            <person name="Tambutte S."/>
            <person name="Allemand D."/>
            <person name="Aranda M."/>
        </authorList>
    </citation>
    <scope>NUCLEOTIDE SEQUENCE [LARGE SCALE GENOMIC DNA]</scope>
</reference>
<evidence type="ECO:0000256" key="3">
    <source>
        <dbReference type="ARBA" id="ARBA00004922"/>
    </source>
</evidence>
<proteinExistence type="inferred from homology"/>
<dbReference type="STRING" id="50429.A0A2B4RMX0"/>
<comment type="caution">
    <text evidence="12">The sequence shown here is derived from an EMBL/GenBank/DDBJ whole genome shotgun (WGS) entry which is preliminary data.</text>
</comment>
<evidence type="ECO:0000313" key="13">
    <source>
        <dbReference type="Proteomes" id="UP000225706"/>
    </source>
</evidence>
<dbReference type="GO" id="GO:0008250">
    <property type="term" value="C:oligosaccharyltransferase complex"/>
    <property type="evidence" value="ECO:0007669"/>
    <property type="project" value="UniProtKB-UniRule"/>
</dbReference>
<evidence type="ECO:0000256" key="2">
    <source>
        <dbReference type="ARBA" id="ARBA00004115"/>
    </source>
</evidence>
<comment type="subcellular location">
    <subcellularLocation>
        <location evidence="2 11">Endoplasmic reticulum membrane</location>
        <topology evidence="2 11">Single-pass type I membrane protein</topology>
    </subcellularLocation>
</comment>
<comment type="similarity">
    <text evidence="4 11">Belongs to the OST1 family.</text>
</comment>
<accession>A0A2B4RMX0</accession>
<dbReference type="InterPro" id="IPR035428">
    <property type="entry name" value="FANCF"/>
</dbReference>
<dbReference type="PANTHER" id="PTHR21049:SF0">
    <property type="entry name" value="DOLICHYL-DIPHOSPHOOLIGOSACCHARIDE--PROTEIN GLYCOSYLTRANSFERASE SUBUNIT 1"/>
    <property type="match status" value="1"/>
</dbReference>
<dbReference type="GO" id="GO:0036297">
    <property type="term" value="P:interstrand cross-link repair"/>
    <property type="evidence" value="ECO:0007669"/>
    <property type="project" value="InterPro"/>
</dbReference>
<dbReference type="AlphaFoldDB" id="A0A2B4RMX0"/>
<dbReference type="Pfam" id="PF14966">
    <property type="entry name" value="DNA_repr_REX1B"/>
    <property type="match status" value="1"/>
</dbReference>
<feature type="signal peptide" evidence="11">
    <location>
        <begin position="1"/>
        <end position="22"/>
    </location>
</feature>
<evidence type="ECO:0000256" key="1">
    <source>
        <dbReference type="ARBA" id="ARBA00002791"/>
    </source>
</evidence>
<keyword evidence="9" id="KW-1133">Transmembrane helix</keyword>
<dbReference type="Pfam" id="PF11107">
    <property type="entry name" value="FANCF"/>
    <property type="match status" value="1"/>
</dbReference>
<dbReference type="GO" id="GO:0018279">
    <property type="term" value="P:protein N-linked glycosylation via asparagine"/>
    <property type="evidence" value="ECO:0007669"/>
    <property type="project" value="TreeGrafter"/>
</dbReference>
<dbReference type="InterPro" id="IPR038505">
    <property type="entry name" value="FANCF_C_sf"/>
</dbReference>
<evidence type="ECO:0000256" key="4">
    <source>
        <dbReference type="ARBA" id="ARBA00008905"/>
    </source>
</evidence>
<evidence type="ECO:0000256" key="5">
    <source>
        <dbReference type="ARBA" id="ARBA00017611"/>
    </source>
</evidence>
<sequence length="900" mass="102115">MNSFSFCLAALAALLLASCVLGKDDFNSGLVISEVSRKIDLSTQLAKVSTSLTLENGGDSAVGHFHLAIEPALVDKLAFVGAMAKTPDDEDSSLTLKQVEIEAHRETKFFRADLGFRLKPGDSVELTVDEVFVHAMTPFPTKITQSEKQFVLFSSNHYYYTPYTVKKQSATVSLATSSVESHSKLKPTSQSDNDISYGPYSDVEAFQISPMRVHFENNTPFLSVLNMARTIEVSHWGNVAVEETFHMKHVGAELQGPFSRYDYQRTPAPASIKSFKSVLPASASDVYYRDEIGNISTSNLWSQEDSVELELRPRFPLFGGWQTRFYMGYNVPSYEYLYNLGSKYVLKMRVIDHIYDEFVVDNLALRIILPEGCTDIQLKAPYEMKEGKRELHLTYLDTIGRPVVVVHKSNLVEQHIQDFEDEASESRMRAACLIDEGQRLVDRQSGLYSVYSDAIHKYKSSKDATAFANARKKLDGDYRSISNQIIQVQSSLNKEQPEAAEKLTDLQRKEHEKKQLLDAAIVLAEKVVYHKLQTKPSLAEKLDKYLDNFNKSGQIPFGDLILSLEVLGKSKSLLRRFLLQNPHLSESQFHLTLKLYGLPIDETQNCTNISDFLNDSFHLSQTRAAVQLLCKMRDRLTEDMRAFQEGTVKKYVSSSSLTSQVEFPSSMTSADVSIDAAAHCLFKHVQHQLNFGPKDSSKNRKLLCDKLTELAKQDNGLASIISSLVLTPDDCQSTQEAQTATQLILNWVLEFFARCKPDPRLLIIPLHMLSRVAFMYPAFFQLYLSHLLSWAERMTPYVCSHEEKWCTSRGIQWRYQVHEHSVKLQDIRHEHLTFTNLADHLRHLVTGPVSIADATYSELQHRFAERESVIDSRQCRNACDSLNLNIWEDLGAFLRQDTNH</sequence>
<dbReference type="GO" id="GO:0043240">
    <property type="term" value="C:Fanconi anaemia nuclear complex"/>
    <property type="evidence" value="ECO:0007669"/>
    <property type="project" value="InterPro"/>
</dbReference>